<evidence type="ECO:0000313" key="3">
    <source>
        <dbReference type="Proteomes" id="UP000054624"/>
    </source>
</evidence>
<dbReference type="STRING" id="1777137.AWB76_01322"/>
<reference evidence="3" key="1">
    <citation type="submission" date="2016-01" db="EMBL/GenBank/DDBJ databases">
        <authorList>
            <person name="Peeters Charlotte."/>
        </authorList>
    </citation>
    <scope>NUCLEOTIDE SEQUENCE [LARGE SCALE GENOMIC DNA]</scope>
</reference>
<proteinExistence type="predicted"/>
<dbReference type="AlphaFoldDB" id="A0A157ZV79"/>
<dbReference type="Proteomes" id="UP000054624">
    <property type="component" value="Unassembled WGS sequence"/>
</dbReference>
<dbReference type="OrthoDB" id="7027593at2"/>
<evidence type="ECO:0000313" key="2">
    <source>
        <dbReference type="EMBL" id="SAK49376.1"/>
    </source>
</evidence>
<organism evidence="2 3">
    <name type="scientific">Caballeronia temeraria</name>
    <dbReference type="NCBI Taxonomy" id="1777137"/>
    <lineage>
        <taxon>Bacteria</taxon>
        <taxon>Pseudomonadati</taxon>
        <taxon>Pseudomonadota</taxon>
        <taxon>Betaproteobacteria</taxon>
        <taxon>Burkholderiales</taxon>
        <taxon>Burkholderiaceae</taxon>
        <taxon>Caballeronia</taxon>
    </lineage>
</organism>
<evidence type="ECO:0000256" key="1">
    <source>
        <dbReference type="SAM" id="SignalP"/>
    </source>
</evidence>
<name>A0A157ZV79_9BURK</name>
<accession>A0A157ZV79</accession>
<keyword evidence="3" id="KW-1185">Reference proteome</keyword>
<protein>
    <submittedName>
        <fullName evidence="2">Signal peptide protein</fullName>
    </submittedName>
</protein>
<feature type="chain" id="PRO_5007619752" evidence="1">
    <location>
        <begin position="20"/>
        <end position="134"/>
    </location>
</feature>
<sequence>MKPRHIAGMALCAAAAVTAFTGSITPAGFEAIGAAHAASKIGDLAPFRAIATDTAALVDKNDLAGAKARIKDLEVSWDEAEPSLKPRAASDWHVVDKAIDRALEALRAKSPVQAVCKQSLADLLTTIDRVNGKP</sequence>
<dbReference type="EMBL" id="FCOI02000003">
    <property type="protein sequence ID" value="SAK49376.1"/>
    <property type="molecule type" value="Genomic_DNA"/>
</dbReference>
<feature type="signal peptide" evidence="1">
    <location>
        <begin position="1"/>
        <end position="19"/>
    </location>
</feature>
<keyword evidence="1" id="KW-0732">Signal</keyword>
<dbReference type="RefSeq" id="WP_061159283.1">
    <property type="nucleotide sequence ID" value="NZ_FCOI02000003.1"/>
</dbReference>
<gene>
    <name evidence="2" type="ORF">AWB76_01322</name>
</gene>